<feature type="compositionally biased region" description="Low complexity" evidence="3">
    <location>
        <begin position="2271"/>
        <end position="2283"/>
    </location>
</feature>
<sequence>MTFTRIFFVVASVGIALGAFGGIFNTPTAHAVLSNGANAIDLLGQYDTYASSDFAPVYGTANTNSAPNAIGMTDPPDVAFDGTNHRLFVADNTNNRVLVYNLNTNNTLADHIADNVIGQPDFYTVSAATTQPGLNAPRGLAVDTTNNRLYVASFNGNHRVTVYNTSSITNGMNAVNVIGQTTFSGSTAATSQPGLNNPSRLGFDSTNNRLYVVNYASNRVTVYNTSTITNGMNAVNVLGQTTFSGSTGAITQPGLTGPEGLVFDSTNNRLYVADTSSNRVMVYNTSSITNGMNAVNVLGQPTFSDSNGNTSQYQLAQPRGMAVDATNNRLYVAGSIANSYERVMVYNTSSITNGMNAVNVLGQTTFSGGTGATSQSGLKGPQSVALDTTNSRLYVADQTNKRVVVYDVASITNGENAVDLLGQYDGYASSDFTPVYGTANANSAPNAIGMNGAYDVAFDGTNHRLFVSDQSNNRVLVYNLTSGNLLSDHIADNVIGQPNFYTVSSATTQPGMNTPAGLAFDATNNRLYVADSNLSHRVLVYNVSSITNGMNAVNVIGQATFSAEGLGTATQALLWTPTGVAIDTTNNRLYIGDSSNNRVTVYDTTTITNGENAVNVLGQTAFNGATATTTQFGMSGPRNLALDTTNNKLYVAEQNNNRVTVYDTTTITNGMNAVNVLGQTAFNGSSAADTQPGLNVPFGVEIDSANNRLYVSAATNRRVTVYDTTTINNGENAVNVLGQTTFSGTSAATTQPGLTNPRGLAVDTTNNRLYVADTGNKRVVAYDVAPPSTISGTVYTDEGTTSIGTGKTVAISINGASANTTTTTASDGTYTLTPTSISAGDVITLYIDGATEDAVTVTVATGSSQTGVDLYQDRLITRCDNSSCSLTNANLETAETNADADIASIYSVASSNLTLASGKHLFIPSSHTFAPGGNITLTGNFTNNGTYTKGTETININSTSASATLKTNGSQLYALAQNGSGGTYTLQDALSVATDLTITAGTLDVSGSNYGITVGGNFSNAGTFTAQSGTVTLTSTSASATLTSGSSSFYALTQNGSGGTYTLQDALTTTNNLTITAGTLDTKSGSNYGVTVGGTWSRSGTFTVRSATLTLTGTSTLSDTMSFYNVTVNGSSQTVTLGAALTATNNLTITAGTLDVSASNYGVTVAGTWSNSGTFTGRSGTVTLNGTSQAITGSAGTTFYNLTKSVSAADTLTFPIAVTTTISNNTTLQGTDATNILSLRSSSADSQSSVNISNSGTRTIQYVNVKDNNNTNATAVECSTGCVNAGNNTNWTFPWTGTVYSDTGVTNIGSGVTVAISVNGASATTGTTSASGTYSISLPSVPSAGDVVSIYIDDNAADGVMVAVTDGLSFSGHDVWQNQLIVRNDNSSSTTNVNLNTADNNADTDISAIYSVDGSNVLTTQSGKGIVVWTGQTYAPGAAVTADDIDINGTFTMAANNVTISGSWDATGGTFTGSNTVTFTSTSTETITSNAQSFNNVTLNGASGIWNSQDTLSVAGNLTISNGSLDLNGSTLTLGVSSVFSNNDTLRLQGAETLTNFTNDTNSGTVLYDGTGTYASGLAAGSSYYHLTFAGLAGTWTLGANLDVDGDLTLTTGTLNTSAASNRSINVAGNWSKTSGTYTGNSSTVTFDGSGAQALTGETFYNLTINNSAASPDDTTDVDSSAAVTVTNTLTVTDGQFQPDTASDFAAVSIGANGILKPDGSAAITVSGAWTNSGTFTANSGTVTLDGTDQTIAGSSTFYNFTKSVASAATLTFTAGTTQTITNTTTLNGASGQLLSLRSSADASVWSINPQGTRTISYLDIKDSTNTNATVIDCSDNCTNSGNNTNWAYPITVTVYSDEGSTGIGSGKTVALSVNGGTKATADTNSSSVATITTASVSSGDLVAIWLDDETENGMVVTKTDGTSLAFVVYQNRFLLQYETGSSLTNANLATADDSGDDDISAVYSVASSNLTVASGIELFIKTGKTFAPGGTVSADDIDINGTFTMAANNVTISGSWDATSGTFTGSNTVTFTSTDATEVITSNSNSFSSVTFNANGGGKWTQADAFNVTGTLTVNGSAGTDSTAPTISSIAAIASSTKVTVTWVTDENADSTLAYGTTNALGSTATDSTQTRVHAVTLSSLSSETTYYYRITSADASSNSTSSSIATATTEQADASIDTTDPSISDVAISSTTASSANVSWNTSESTVGYVNYGTTSGTYTLTAGAGINTYATEKTAQIKGLDASTKYYYQVTAIDAAGNLGTGTEGSFTTSAPDDSSTDTTKPGISSVAESDITALGATVSWKTDENAVGYVKYGTSSTFDRTAGSGDDTYEKSKTARLTGLTPSTSYSYQVSAIDAAGNLGVSATGSFTTSATESITTLTDTTTTKGETPPKITSDAPAVSDITGSSVVISWNTDKKTSAVIYYRAQGTTELLKNADLAYSASHSMKLSGLTVATVYEYAIEVATVDGDVFRSTTYQFTTGLSKVSDISVQKLTDKNGLIVYKSEAPTSSIIELTNLLTNETTTITDDDITLSHKVDLAALDPNTPYSAVIVVQGEGDAASRTLAYIFETRDDTADPVVSLIDTSSALVEGQSDSVQTVLSWHTDEPATSQVEYNEGLVRDGKYNLTEGKSDDFATTHTIVLTDLKPSTVYEYRVKSTDRSGHDALSESRVLLTPSRRVSVFDLITRNLEDSFGWTRHILNR</sequence>
<feature type="domain" description="Fibronectin type-III" evidence="4">
    <location>
        <begin position="2184"/>
        <end position="2276"/>
    </location>
</feature>
<dbReference type="SUPFAM" id="SSF49363">
    <property type="entry name" value="Purple acid phosphatase, N-terminal domain"/>
    <property type="match status" value="3"/>
</dbReference>
<reference evidence="5 6" key="1">
    <citation type="journal article" date="2016" name="Nat. Commun.">
        <title>Thousands of microbial genomes shed light on interconnected biogeochemical processes in an aquifer system.</title>
        <authorList>
            <person name="Anantharaman K."/>
            <person name="Brown C.T."/>
            <person name="Hug L.A."/>
            <person name="Sharon I."/>
            <person name="Castelle C.J."/>
            <person name="Probst A.J."/>
            <person name="Thomas B.C."/>
            <person name="Singh A."/>
            <person name="Wilkins M.J."/>
            <person name="Karaoz U."/>
            <person name="Brodie E.L."/>
            <person name="Williams K.H."/>
            <person name="Hubbard S.S."/>
            <person name="Banfield J.F."/>
        </authorList>
    </citation>
    <scope>NUCLEOTIDE SEQUENCE [LARGE SCALE GENOMIC DNA]</scope>
</reference>
<feature type="domain" description="Fibronectin type-III" evidence="4">
    <location>
        <begin position="2085"/>
        <end position="2174"/>
    </location>
</feature>
<evidence type="ECO:0000256" key="3">
    <source>
        <dbReference type="SAM" id="MobiDB-lite"/>
    </source>
</evidence>
<dbReference type="SMART" id="SM00710">
    <property type="entry name" value="PbH1"/>
    <property type="match status" value="12"/>
</dbReference>
<feature type="repeat" description="NHL" evidence="2">
    <location>
        <begin position="754"/>
        <end position="785"/>
    </location>
</feature>
<evidence type="ECO:0000259" key="4">
    <source>
        <dbReference type="PROSITE" id="PS50853"/>
    </source>
</evidence>
<dbReference type="SUPFAM" id="SSF49265">
    <property type="entry name" value="Fibronectin type III"/>
    <property type="match status" value="1"/>
</dbReference>
<dbReference type="CDD" id="cd00063">
    <property type="entry name" value="FN3"/>
    <property type="match status" value="1"/>
</dbReference>
<dbReference type="InterPro" id="IPR003961">
    <property type="entry name" value="FN3_dom"/>
</dbReference>
<feature type="repeat" description="NHL" evidence="2">
    <location>
        <begin position="134"/>
        <end position="166"/>
    </location>
</feature>
<feature type="region of interest" description="Disordered" evidence="3">
    <location>
        <begin position="2267"/>
        <end position="2288"/>
    </location>
</feature>
<dbReference type="Gene3D" id="2.60.40.380">
    <property type="entry name" value="Purple acid phosphatase-like, N-terminal"/>
    <property type="match status" value="2"/>
</dbReference>
<dbReference type="InterPro" id="IPR006626">
    <property type="entry name" value="PbH1"/>
</dbReference>
<dbReference type="InterPro" id="IPR008963">
    <property type="entry name" value="Purple_acid_Pase-like_N"/>
</dbReference>
<evidence type="ECO:0000256" key="1">
    <source>
        <dbReference type="ARBA" id="ARBA00022737"/>
    </source>
</evidence>
<dbReference type="InterPro" id="IPR036116">
    <property type="entry name" value="FN3_sf"/>
</dbReference>
<dbReference type="PANTHER" id="PTHR46388">
    <property type="entry name" value="NHL REPEAT-CONTAINING PROTEIN 2"/>
    <property type="match status" value="1"/>
</dbReference>
<name>A0A1G1X173_9BACT</name>
<comment type="caution">
    <text evidence="5">The sequence shown here is derived from an EMBL/GenBank/DDBJ whole genome shotgun (WGS) entry which is preliminary data.</text>
</comment>
<dbReference type="Proteomes" id="UP000177528">
    <property type="component" value="Unassembled WGS sequence"/>
</dbReference>
<feature type="domain" description="Fibronectin type-III" evidence="4">
    <location>
        <begin position="2397"/>
        <end position="2486"/>
    </location>
</feature>
<evidence type="ECO:0000256" key="2">
    <source>
        <dbReference type="PROSITE-ProRule" id="PRU00504"/>
    </source>
</evidence>
<dbReference type="InterPro" id="IPR001258">
    <property type="entry name" value="NHL_repeat"/>
</dbReference>
<dbReference type="Pfam" id="PF01436">
    <property type="entry name" value="NHL"/>
    <property type="match status" value="3"/>
</dbReference>
<gene>
    <name evidence="5" type="ORF">A3D99_01460</name>
</gene>
<dbReference type="Gene3D" id="2.40.10.500">
    <property type="match status" value="4"/>
</dbReference>
<feature type="repeat" description="NHL" evidence="2">
    <location>
        <begin position="577"/>
        <end position="605"/>
    </location>
</feature>
<dbReference type="PANTHER" id="PTHR46388:SF2">
    <property type="entry name" value="NHL REPEAT-CONTAINING PROTEIN 2"/>
    <property type="match status" value="1"/>
</dbReference>
<dbReference type="SUPFAM" id="SSF63829">
    <property type="entry name" value="Calcium-dependent phosphotriesterase"/>
    <property type="match status" value="1"/>
</dbReference>
<dbReference type="SMART" id="SM00060">
    <property type="entry name" value="FN3"/>
    <property type="match status" value="5"/>
</dbReference>
<dbReference type="EMBL" id="MHHR01000033">
    <property type="protein sequence ID" value="OGY33107.1"/>
    <property type="molecule type" value="Genomic_DNA"/>
</dbReference>
<keyword evidence="1" id="KW-0677">Repeat</keyword>
<dbReference type="PROSITE" id="PS50853">
    <property type="entry name" value="FN3"/>
    <property type="match status" value="4"/>
</dbReference>
<accession>A0A1G1X173</accession>
<dbReference type="InterPro" id="IPR015914">
    <property type="entry name" value="PAPs_N"/>
</dbReference>
<feature type="repeat" description="NHL" evidence="2">
    <location>
        <begin position="255"/>
        <end position="286"/>
    </location>
</feature>
<dbReference type="GO" id="GO:0046872">
    <property type="term" value="F:metal ion binding"/>
    <property type="evidence" value="ECO:0007669"/>
    <property type="project" value="InterPro"/>
</dbReference>
<dbReference type="InterPro" id="IPR013783">
    <property type="entry name" value="Ig-like_fold"/>
</dbReference>
<dbReference type="Gene3D" id="2.60.40.10">
    <property type="entry name" value="Immunoglobulins"/>
    <property type="match status" value="3"/>
</dbReference>
<dbReference type="PROSITE" id="PS51125">
    <property type="entry name" value="NHL"/>
    <property type="match status" value="4"/>
</dbReference>
<dbReference type="CDD" id="cd05819">
    <property type="entry name" value="NHL"/>
    <property type="match status" value="3"/>
</dbReference>
<protein>
    <recommendedName>
        <fullName evidence="4">Fibronectin type-III domain-containing protein</fullName>
    </recommendedName>
</protein>
<evidence type="ECO:0000313" key="6">
    <source>
        <dbReference type="Proteomes" id="UP000177528"/>
    </source>
</evidence>
<dbReference type="SUPFAM" id="SSF75011">
    <property type="entry name" value="3-carboxy-cis,cis-mucoante lactonizing enzyme"/>
    <property type="match status" value="2"/>
</dbReference>
<dbReference type="InterPro" id="IPR000033">
    <property type="entry name" value="LDLR_classB_rpt"/>
</dbReference>
<dbReference type="InterPro" id="IPR011042">
    <property type="entry name" value="6-blade_b-propeller_TolB-like"/>
</dbReference>
<dbReference type="SMART" id="SM00135">
    <property type="entry name" value="LY"/>
    <property type="match status" value="9"/>
</dbReference>
<dbReference type="Gene3D" id="2.120.10.30">
    <property type="entry name" value="TolB, C-terminal domain"/>
    <property type="match status" value="2"/>
</dbReference>
<evidence type="ECO:0000313" key="5">
    <source>
        <dbReference type="EMBL" id="OGY33107.1"/>
    </source>
</evidence>
<feature type="domain" description="Fibronectin type-III" evidence="4">
    <location>
        <begin position="2286"/>
        <end position="2376"/>
    </location>
</feature>
<dbReference type="Pfam" id="PF16656">
    <property type="entry name" value="Pur_ac_phosph_N"/>
    <property type="match status" value="2"/>
</dbReference>
<proteinExistence type="predicted"/>
<organism evidence="5 6">
    <name type="scientific">Candidatus Andersenbacteria bacterium RIFCSPHIGHO2_12_FULL_45_11</name>
    <dbReference type="NCBI Taxonomy" id="1797281"/>
    <lineage>
        <taxon>Bacteria</taxon>
        <taxon>Candidatus Anderseniibacteriota</taxon>
    </lineage>
</organism>
<dbReference type="GO" id="GO:0003993">
    <property type="term" value="F:acid phosphatase activity"/>
    <property type="evidence" value="ECO:0007669"/>
    <property type="project" value="InterPro"/>
</dbReference>